<keyword evidence="1" id="KW-0472">Membrane</keyword>
<dbReference type="EMBL" id="MW971444">
    <property type="protein sequence ID" value="UDF84390.1"/>
    <property type="molecule type" value="Genomic_DNA"/>
</dbReference>
<feature type="transmembrane region" description="Helical" evidence="1">
    <location>
        <begin position="77"/>
        <end position="96"/>
    </location>
</feature>
<geneLocation type="mitochondrion" evidence="2"/>
<accession>A0A8K1KWR0</accession>
<name>A0A8K1KWR0_9MAXI</name>
<protein>
    <submittedName>
        <fullName evidence="2">NADH dehydrogenase subunit 6</fullName>
    </submittedName>
</protein>
<dbReference type="EMBL" id="MW971442">
    <property type="protein sequence ID" value="UDF84364.1"/>
    <property type="molecule type" value="Genomic_DNA"/>
</dbReference>
<keyword evidence="2" id="KW-0496">Mitochondrion</keyword>
<keyword evidence="1" id="KW-0812">Transmembrane</keyword>
<feature type="transmembrane region" description="Helical" evidence="1">
    <location>
        <begin position="9"/>
        <end position="42"/>
    </location>
</feature>
<organism evidence="2">
    <name type="scientific">Phyllodiaptomus tunguidus</name>
    <dbReference type="NCBI Taxonomy" id="2690417"/>
    <lineage>
        <taxon>Eukaryota</taxon>
        <taxon>Metazoa</taxon>
        <taxon>Ecdysozoa</taxon>
        <taxon>Arthropoda</taxon>
        <taxon>Crustacea</taxon>
        <taxon>Multicrustacea</taxon>
        <taxon>Hexanauplia</taxon>
        <taxon>Copepoda</taxon>
        <taxon>Calanoida</taxon>
        <taxon>Diaptomidae</taxon>
        <taxon>Phyllodiaptomus</taxon>
    </lineage>
</organism>
<gene>
    <name evidence="2" type="primary">ND6</name>
</gene>
<proteinExistence type="predicted"/>
<feature type="transmembrane region" description="Helical" evidence="1">
    <location>
        <begin position="48"/>
        <end position="70"/>
    </location>
</feature>
<evidence type="ECO:0000256" key="1">
    <source>
        <dbReference type="SAM" id="Phobius"/>
    </source>
</evidence>
<sequence length="153" mass="17669">MFKSTFMFIIFFLSVSSFFVTHPLNLSIMLMLLCLFISLIMLKLSISWVFYLLVLMFLGGVMILITYMVSIASNEKALAFNVSPLMIFFLLFFFLMNDEHRTLKQSSTSFFVSPLMEKEFATLLIFCFCMLLFALISVVKLIKLESGPLSKRL</sequence>
<evidence type="ECO:0000313" key="2">
    <source>
        <dbReference type="EMBL" id="UDF84390.1"/>
    </source>
</evidence>
<dbReference type="AlphaFoldDB" id="A0A8K1KWR0"/>
<reference evidence="2" key="1">
    <citation type="submission" date="2021-04" db="EMBL/GenBank/DDBJ databases">
        <authorList>
            <person name="Zhang X."/>
        </authorList>
    </citation>
    <scope>NUCLEOTIDE SEQUENCE</scope>
</reference>
<keyword evidence="1" id="KW-1133">Transmembrane helix</keyword>
<dbReference type="EMBL" id="MW971443">
    <property type="protein sequence ID" value="UDF84377.1"/>
    <property type="molecule type" value="Genomic_DNA"/>
</dbReference>
<feature type="transmembrane region" description="Helical" evidence="1">
    <location>
        <begin position="120"/>
        <end position="142"/>
    </location>
</feature>